<keyword evidence="2" id="KW-1185">Reference proteome</keyword>
<organism evidence="1 2">
    <name type="scientific">Hymenobacter telluris</name>
    <dbReference type="NCBI Taxonomy" id="2816474"/>
    <lineage>
        <taxon>Bacteria</taxon>
        <taxon>Pseudomonadati</taxon>
        <taxon>Bacteroidota</taxon>
        <taxon>Cytophagia</taxon>
        <taxon>Cytophagales</taxon>
        <taxon>Hymenobacteraceae</taxon>
        <taxon>Hymenobacter</taxon>
    </lineage>
</organism>
<sequence length="77" mass="8653">MLLLAVGLALSLGLNGLLLTSRLEFFPAEHIEELAEATADLHLTQQQLAHCQIQQQQQDSLLLILRHQERSQVLADR</sequence>
<name>A0A939JBX7_9BACT</name>
<evidence type="ECO:0000313" key="1">
    <source>
        <dbReference type="EMBL" id="MBO0356727.1"/>
    </source>
</evidence>
<reference evidence="1" key="1">
    <citation type="submission" date="2021-03" db="EMBL/GenBank/DDBJ databases">
        <authorList>
            <person name="Kim M.K."/>
        </authorList>
    </citation>
    <scope>NUCLEOTIDE SEQUENCE</scope>
    <source>
        <strain evidence="1">BT186</strain>
    </source>
</reference>
<accession>A0A939JBX7</accession>
<comment type="caution">
    <text evidence="1">The sequence shown here is derived from an EMBL/GenBank/DDBJ whole genome shotgun (WGS) entry which is preliminary data.</text>
</comment>
<dbReference type="AlphaFoldDB" id="A0A939JBX7"/>
<protein>
    <submittedName>
        <fullName evidence="1">Uncharacterized protein</fullName>
    </submittedName>
</protein>
<evidence type="ECO:0000313" key="2">
    <source>
        <dbReference type="Proteomes" id="UP000664144"/>
    </source>
</evidence>
<dbReference type="Proteomes" id="UP000664144">
    <property type="component" value="Unassembled WGS sequence"/>
</dbReference>
<gene>
    <name evidence="1" type="ORF">J0X19_02100</name>
</gene>
<proteinExistence type="predicted"/>
<dbReference type="RefSeq" id="WP_206980274.1">
    <property type="nucleotide sequence ID" value="NZ_JAFLQZ010000001.1"/>
</dbReference>
<dbReference type="EMBL" id="JAFLQZ010000001">
    <property type="protein sequence ID" value="MBO0356727.1"/>
    <property type="molecule type" value="Genomic_DNA"/>
</dbReference>